<evidence type="ECO:0000313" key="2">
    <source>
        <dbReference type="Proteomes" id="UP001055879"/>
    </source>
</evidence>
<sequence>MEIRRGVHGFGNVEPSINENTKYMVGPNRSTLNEIHSKQKTVGVSSQREVVIGTQSNYSEQQPKGKEAVKEDRGKEGERSKLKKGENMGMGRGRMSFHVLKQKARRISQRGGQRRAEPIKGAKVKKARGIRVESEEQVSASNEVSSTDRNETMEEFGRKVGLIWEVENDAGNQGTGH</sequence>
<protein>
    <submittedName>
        <fullName evidence="1">Uncharacterized protein</fullName>
    </submittedName>
</protein>
<reference evidence="2" key="1">
    <citation type="journal article" date="2022" name="Mol. Ecol. Resour.">
        <title>The genomes of chicory, endive, great burdock and yacon provide insights into Asteraceae palaeo-polyploidization history and plant inulin production.</title>
        <authorList>
            <person name="Fan W."/>
            <person name="Wang S."/>
            <person name="Wang H."/>
            <person name="Wang A."/>
            <person name="Jiang F."/>
            <person name="Liu H."/>
            <person name="Zhao H."/>
            <person name="Xu D."/>
            <person name="Zhang Y."/>
        </authorList>
    </citation>
    <scope>NUCLEOTIDE SEQUENCE [LARGE SCALE GENOMIC DNA]</scope>
    <source>
        <strain evidence="2">cv. Niubang</strain>
    </source>
</reference>
<dbReference type="Proteomes" id="UP001055879">
    <property type="component" value="Linkage Group LG15"/>
</dbReference>
<dbReference type="EMBL" id="CM042061">
    <property type="protein sequence ID" value="KAI3672678.1"/>
    <property type="molecule type" value="Genomic_DNA"/>
</dbReference>
<keyword evidence="2" id="KW-1185">Reference proteome</keyword>
<organism evidence="1 2">
    <name type="scientific">Arctium lappa</name>
    <name type="common">Greater burdock</name>
    <name type="synonym">Lappa major</name>
    <dbReference type="NCBI Taxonomy" id="4217"/>
    <lineage>
        <taxon>Eukaryota</taxon>
        <taxon>Viridiplantae</taxon>
        <taxon>Streptophyta</taxon>
        <taxon>Embryophyta</taxon>
        <taxon>Tracheophyta</taxon>
        <taxon>Spermatophyta</taxon>
        <taxon>Magnoliopsida</taxon>
        <taxon>eudicotyledons</taxon>
        <taxon>Gunneridae</taxon>
        <taxon>Pentapetalae</taxon>
        <taxon>asterids</taxon>
        <taxon>campanulids</taxon>
        <taxon>Asterales</taxon>
        <taxon>Asteraceae</taxon>
        <taxon>Carduoideae</taxon>
        <taxon>Cardueae</taxon>
        <taxon>Arctiinae</taxon>
        <taxon>Arctium</taxon>
    </lineage>
</organism>
<name>A0ACB8XUK9_ARCLA</name>
<evidence type="ECO:0000313" key="1">
    <source>
        <dbReference type="EMBL" id="KAI3672678.1"/>
    </source>
</evidence>
<accession>A0ACB8XUK9</accession>
<gene>
    <name evidence="1" type="ORF">L6452_38775</name>
</gene>
<proteinExistence type="predicted"/>
<comment type="caution">
    <text evidence="1">The sequence shown here is derived from an EMBL/GenBank/DDBJ whole genome shotgun (WGS) entry which is preliminary data.</text>
</comment>
<reference evidence="1 2" key="2">
    <citation type="journal article" date="2022" name="Mol. Ecol. Resour.">
        <title>The genomes of chicory, endive, great burdock and yacon provide insights into Asteraceae paleo-polyploidization history and plant inulin production.</title>
        <authorList>
            <person name="Fan W."/>
            <person name="Wang S."/>
            <person name="Wang H."/>
            <person name="Wang A."/>
            <person name="Jiang F."/>
            <person name="Liu H."/>
            <person name="Zhao H."/>
            <person name="Xu D."/>
            <person name="Zhang Y."/>
        </authorList>
    </citation>
    <scope>NUCLEOTIDE SEQUENCE [LARGE SCALE GENOMIC DNA]</scope>
    <source>
        <strain evidence="2">cv. Niubang</strain>
    </source>
</reference>